<gene>
    <name evidence="2" type="ORF">TPSB3V08_LOCUS4135</name>
</gene>
<proteinExistence type="predicted"/>
<dbReference type="AlphaFoldDB" id="A0A7R9CY76"/>
<feature type="region of interest" description="Disordered" evidence="1">
    <location>
        <begin position="89"/>
        <end position="122"/>
    </location>
</feature>
<protein>
    <submittedName>
        <fullName evidence="2">Uncharacterized protein</fullName>
    </submittedName>
</protein>
<dbReference type="EMBL" id="OD001939">
    <property type="protein sequence ID" value="CAD7403627.1"/>
    <property type="molecule type" value="Genomic_DNA"/>
</dbReference>
<accession>A0A7R9CY76</accession>
<reference evidence="2" key="1">
    <citation type="submission" date="2020-11" db="EMBL/GenBank/DDBJ databases">
        <authorList>
            <person name="Tran Van P."/>
        </authorList>
    </citation>
    <scope>NUCLEOTIDE SEQUENCE</scope>
</reference>
<evidence type="ECO:0000256" key="1">
    <source>
        <dbReference type="SAM" id="MobiDB-lite"/>
    </source>
</evidence>
<name>A0A7R9CY76_TIMPO</name>
<evidence type="ECO:0000313" key="2">
    <source>
        <dbReference type="EMBL" id="CAD7403627.1"/>
    </source>
</evidence>
<sequence length="122" mass="13468">MTHPTDFRDIETVLGLTGRDAQNSARSLSRPLSMYTSEPMCRYSRLLDVMGCHRTATSFSSGVGSDSPLTLFSLDMTVIIEQYLKDECHPLPPKENSGYVPADDRQATNRAKAPDLSGAMRI</sequence>
<organism evidence="2">
    <name type="scientific">Timema poppense</name>
    <name type="common">Walking stick</name>
    <dbReference type="NCBI Taxonomy" id="170557"/>
    <lineage>
        <taxon>Eukaryota</taxon>
        <taxon>Metazoa</taxon>
        <taxon>Ecdysozoa</taxon>
        <taxon>Arthropoda</taxon>
        <taxon>Hexapoda</taxon>
        <taxon>Insecta</taxon>
        <taxon>Pterygota</taxon>
        <taxon>Neoptera</taxon>
        <taxon>Polyneoptera</taxon>
        <taxon>Phasmatodea</taxon>
        <taxon>Timematodea</taxon>
        <taxon>Timematoidea</taxon>
        <taxon>Timematidae</taxon>
        <taxon>Timema</taxon>
    </lineage>
</organism>